<dbReference type="Gene3D" id="1.10.3410.10">
    <property type="entry name" value="putative deoxyguanosinetriphosphate triphosphohydrolase like domain"/>
    <property type="match status" value="1"/>
</dbReference>
<protein>
    <submittedName>
        <fullName evidence="3">DGTPase</fullName>
    </submittedName>
</protein>
<dbReference type="EMBL" id="SLXE01000024">
    <property type="protein sequence ID" value="TCP02396.1"/>
    <property type="molecule type" value="Genomic_DNA"/>
</dbReference>
<feature type="domain" description="HD/PDEase" evidence="2">
    <location>
        <begin position="78"/>
        <end position="274"/>
    </location>
</feature>
<dbReference type="InterPro" id="IPR023293">
    <property type="entry name" value="dGTP_triP_hydro_central_sf"/>
</dbReference>
<dbReference type="PANTHER" id="PTHR11373">
    <property type="entry name" value="DEOXYNUCLEOSIDE TRIPHOSPHATE TRIPHOSPHOHYDROLASE"/>
    <property type="match status" value="1"/>
</dbReference>
<dbReference type="Gene3D" id="1.10.3210.10">
    <property type="entry name" value="Hypothetical protein af1432"/>
    <property type="match status" value="1"/>
</dbReference>
<dbReference type="Proteomes" id="UP000294721">
    <property type="component" value="Unassembled WGS sequence"/>
</dbReference>
<dbReference type="InterPro" id="IPR027432">
    <property type="entry name" value="dGTP_triphosphohydrolase_C"/>
</dbReference>
<comment type="caution">
    <text evidence="3">The sequence shown here is derived from an EMBL/GenBank/DDBJ whole genome shotgun (WGS) entry which is preliminary data.</text>
</comment>
<dbReference type="InterPro" id="IPR006674">
    <property type="entry name" value="HD_domain"/>
</dbReference>
<dbReference type="SUPFAM" id="SSF109604">
    <property type="entry name" value="HD-domain/PDEase-like"/>
    <property type="match status" value="1"/>
</dbReference>
<proteinExistence type="predicted"/>
<accession>A0ABY2C171</accession>
<dbReference type="Pfam" id="PF01966">
    <property type="entry name" value="HD"/>
    <property type="match status" value="1"/>
</dbReference>
<reference evidence="3 4" key="1">
    <citation type="submission" date="2019-03" db="EMBL/GenBank/DDBJ databases">
        <title>Genomic Encyclopedia of Type Strains, Phase IV (KMG-IV): sequencing the most valuable type-strain genomes for metagenomic binning, comparative biology and taxonomic classification.</title>
        <authorList>
            <person name="Goeker M."/>
        </authorList>
    </citation>
    <scope>NUCLEOTIDE SEQUENCE [LARGE SCALE GENOMIC DNA]</scope>
    <source>
        <strain evidence="3 4">DSM 17474</strain>
    </source>
</reference>
<dbReference type="InterPro" id="IPR006261">
    <property type="entry name" value="dGTPase"/>
</dbReference>
<keyword evidence="1" id="KW-0378">Hydrolase</keyword>
<dbReference type="NCBIfam" id="NF002205">
    <property type="entry name" value="PRK01096.1"/>
    <property type="match status" value="1"/>
</dbReference>
<organism evidence="3 4">
    <name type="scientific">Uruburuella suis</name>
    <dbReference type="NCBI Taxonomy" id="252130"/>
    <lineage>
        <taxon>Bacteria</taxon>
        <taxon>Pseudomonadati</taxon>
        <taxon>Pseudomonadota</taxon>
        <taxon>Betaproteobacteria</taxon>
        <taxon>Neisseriales</taxon>
        <taxon>Neisseriaceae</taxon>
        <taxon>Uruburuella</taxon>
    </lineage>
</organism>
<dbReference type="InterPro" id="IPR003607">
    <property type="entry name" value="HD/PDEase_dom"/>
</dbReference>
<dbReference type="PANTHER" id="PTHR11373:SF40">
    <property type="entry name" value="DEOXYGUANOSINETRIPHOSPHATE TRIPHOSPHOHYDROLASE-LIKE PROTEIN 2"/>
    <property type="match status" value="1"/>
</dbReference>
<keyword evidence="4" id="KW-1185">Reference proteome</keyword>
<gene>
    <name evidence="3" type="ORF">EV680_12424</name>
</gene>
<dbReference type="SMART" id="SM00471">
    <property type="entry name" value="HDc"/>
    <property type="match status" value="1"/>
</dbReference>
<sequence>MKETPPMSTKMNWQQLLSTQRFRPKDGEIMPTSTPSTQEGADALRTDFHIDYDRVVFSGAFRRLGRKTQVHPFAEHDHTHNRLTHSVEVASVGRSLGNRVGVMMQTGEFLPLGSTPSDIGAVVQVACLAHDLGNPPFGHTGEEALRDWFRKPAHACYLAGLSEAERNDVQTYEGNAHSLRLLASLEMYCNRGGMRLTAATIGTLLKYPWTTLAPNGRKKFNIYQTELAYIRRVAQELGLPELEPDRWARHPLSYLMEAADDICYALLDLEDAVEIGLLGDAEVESILAELTFVETTWHAQSSRQRCAMLRGIAIGRAIDDVAQTFMTHQSDLLNGRFQGKDLLSLCSPEVRNTLEKAKELARTRIFRHQSKLMTEIASFPCLGSILDLLVPAAHALITEGQVSVRQSLALELLNHDNPVTANDTLYEAYMKILDFVGGMTDNAAARMARELSGIGMV</sequence>
<dbReference type="NCBIfam" id="TIGR01353">
    <property type="entry name" value="dGTP_triPase"/>
    <property type="match status" value="1"/>
</dbReference>
<name>A0ABY2C171_9NEIS</name>
<evidence type="ECO:0000259" key="2">
    <source>
        <dbReference type="SMART" id="SM00471"/>
    </source>
</evidence>
<dbReference type="InterPro" id="IPR050135">
    <property type="entry name" value="dGTPase-like"/>
</dbReference>
<dbReference type="Gene3D" id="1.10.3550.10">
    <property type="entry name" value="eoxyguanosinetriphosphate triphosphohydrolase domain-like"/>
    <property type="match status" value="1"/>
</dbReference>
<evidence type="ECO:0000313" key="4">
    <source>
        <dbReference type="Proteomes" id="UP000294721"/>
    </source>
</evidence>
<evidence type="ECO:0000313" key="3">
    <source>
        <dbReference type="EMBL" id="TCP02396.1"/>
    </source>
</evidence>
<evidence type="ECO:0000256" key="1">
    <source>
        <dbReference type="ARBA" id="ARBA00022801"/>
    </source>
</evidence>